<proteinExistence type="predicted"/>
<dbReference type="InterPro" id="IPR006935">
    <property type="entry name" value="Helicase/UvrB_N"/>
</dbReference>
<dbReference type="InterPro" id="IPR001650">
    <property type="entry name" value="Helicase_C-like"/>
</dbReference>
<dbReference type="GO" id="GO:0004386">
    <property type="term" value="F:helicase activity"/>
    <property type="evidence" value="ECO:0007669"/>
    <property type="project" value="UniProtKB-KW"/>
</dbReference>
<dbReference type="InterPro" id="IPR027417">
    <property type="entry name" value="P-loop_NTPase"/>
</dbReference>
<feature type="domain" description="Helicase C-terminal" evidence="2">
    <location>
        <begin position="239"/>
        <end position="379"/>
    </location>
</feature>
<dbReference type="SUPFAM" id="SSF52540">
    <property type="entry name" value="P-loop containing nucleoside triphosphate hydrolases"/>
    <property type="match status" value="1"/>
</dbReference>
<dbReference type="Pfam" id="PF00271">
    <property type="entry name" value="Helicase_C"/>
    <property type="match status" value="1"/>
</dbReference>
<dbReference type="SMART" id="SM00490">
    <property type="entry name" value="HELICc"/>
    <property type="match status" value="1"/>
</dbReference>
<dbReference type="Pfam" id="PF04851">
    <property type="entry name" value="ResIII"/>
    <property type="match status" value="1"/>
</dbReference>
<organism evidence="3 4">
    <name type="scientific">Vibrio tasmaniensis 1F-267</name>
    <dbReference type="NCBI Taxonomy" id="1191324"/>
    <lineage>
        <taxon>Bacteria</taxon>
        <taxon>Pseudomonadati</taxon>
        <taxon>Pseudomonadota</taxon>
        <taxon>Gammaproteobacteria</taxon>
        <taxon>Vibrionales</taxon>
        <taxon>Vibrionaceae</taxon>
        <taxon>Vibrio</taxon>
    </lineage>
</organism>
<evidence type="ECO:0000313" key="3">
    <source>
        <dbReference type="EMBL" id="OEF47174.1"/>
    </source>
</evidence>
<keyword evidence="3" id="KW-0378">Hydrolase</keyword>
<dbReference type="SUPFAM" id="SSF57829">
    <property type="entry name" value="Zn-binding ribosomal proteins"/>
    <property type="match status" value="1"/>
</dbReference>
<keyword evidence="4" id="KW-1185">Reference proteome</keyword>
<gene>
    <name evidence="3" type="ORF">A163_22475</name>
</gene>
<reference evidence="3 4" key="1">
    <citation type="journal article" date="2012" name="Science">
        <title>Ecological populations of bacteria act as socially cohesive units of antibiotic production and resistance.</title>
        <authorList>
            <person name="Cordero O.X."/>
            <person name="Wildschutte H."/>
            <person name="Kirkup B."/>
            <person name="Proehl S."/>
            <person name="Ngo L."/>
            <person name="Hussain F."/>
            <person name="Le Roux F."/>
            <person name="Mincer T."/>
            <person name="Polz M.F."/>
        </authorList>
    </citation>
    <scope>NUCLEOTIDE SEQUENCE [LARGE SCALE GENOMIC DNA]</scope>
    <source>
        <strain evidence="3 4">1F-267</strain>
    </source>
</reference>
<dbReference type="InterPro" id="IPR011332">
    <property type="entry name" value="Ribosomal_zn-bd"/>
</dbReference>
<dbReference type="EMBL" id="AJZO02000202">
    <property type="protein sequence ID" value="OEF47174.1"/>
    <property type="molecule type" value="Genomic_DNA"/>
</dbReference>
<keyword evidence="3" id="KW-0547">Nucleotide-binding</keyword>
<sequence length="579" mass="66008">MYTLRPYQADSVKSVIHYFRKHQTPAVLVLPTGAGKSLVIAELARLAKGRVLVLAHVKELVEQNHEKYEGYGLKGSIFSAGLGRKETDQQVVFASVQSVVRNLDSFSNQFSLLVIDECHRVPDEKTSSYQKVITHLRENNSGIKVLGLTATPYRLGMGWLYQYHTRGQVRSEEPRFFRDCIFELPIRYLLDEGFLTPARMIDAPVLSYDFSQLKPASTGRYKESELDMVIEQSKRATPQIVDQIIELAKDKLGIMVFAATVRHAQEILGLLPEGEASIVIGDTPTLERDQIINDFKERKIKFLVNVSVLTTGFDAPHVDLIAILRPTESISLYQQIVGRGLRLSPGKKECLVLDYAGNSYDLYQPEVGDPKPDSDSEIITIPCPACGFNNNFWGKLDSNGFLLEHFGRKCQGYFTDEDTGEREHCNYRFRAKYCGECGADNDIAARICHECDATLVDPDKKLKEALNLKDALVFECLEMDLNVLKDEKGKSQLKVTYRGENQAQVHEFWSLTTKKQKQNFKDQFVRPHLADRHRPFEEASPTKVVAHQHRFRPPQFVIARKVGRFWKMRDKIFEDELKQ</sequence>
<dbReference type="Gene3D" id="3.40.50.300">
    <property type="entry name" value="P-loop containing nucleotide triphosphate hydrolases"/>
    <property type="match status" value="2"/>
</dbReference>
<dbReference type="InterPro" id="IPR014001">
    <property type="entry name" value="Helicase_ATP-bd"/>
</dbReference>
<dbReference type="RefSeq" id="WP_017096710.1">
    <property type="nucleotide sequence ID" value="NZ_AJZO02000202.1"/>
</dbReference>
<keyword evidence="3" id="KW-0347">Helicase</keyword>
<dbReference type="PROSITE" id="PS51192">
    <property type="entry name" value="HELICASE_ATP_BIND_1"/>
    <property type="match status" value="1"/>
</dbReference>
<dbReference type="PANTHER" id="PTHR47396:SF1">
    <property type="entry name" value="ATP-DEPENDENT HELICASE IRC3-RELATED"/>
    <property type="match status" value="1"/>
</dbReference>
<evidence type="ECO:0000313" key="4">
    <source>
        <dbReference type="Proteomes" id="UP000094638"/>
    </source>
</evidence>
<dbReference type="InterPro" id="IPR050742">
    <property type="entry name" value="Helicase_Restrict-Modif_Enz"/>
</dbReference>
<keyword evidence="3" id="KW-0067">ATP-binding</keyword>
<dbReference type="SMART" id="SM00487">
    <property type="entry name" value="DEXDc"/>
    <property type="match status" value="1"/>
</dbReference>
<name>A0ABX3B4Q8_9VIBR</name>
<dbReference type="PROSITE" id="PS51194">
    <property type="entry name" value="HELICASE_CTER"/>
    <property type="match status" value="1"/>
</dbReference>
<protein>
    <submittedName>
        <fullName evidence="3">ATP-dependent helicase</fullName>
    </submittedName>
</protein>
<accession>A0ABX3B4Q8</accession>
<feature type="domain" description="Helicase ATP-binding" evidence="1">
    <location>
        <begin position="17"/>
        <end position="152"/>
    </location>
</feature>
<comment type="caution">
    <text evidence="3">The sequence shown here is derived from an EMBL/GenBank/DDBJ whole genome shotgun (WGS) entry which is preliminary data.</text>
</comment>
<dbReference type="PANTHER" id="PTHR47396">
    <property type="entry name" value="TYPE I RESTRICTION ENZYME ECOKI R PROTEIN"/>
    <property type="match status" value="1"/>
</dbReference>
<evidence type="ECO:0000259" key="2">
    <source>
        <dbReference type="PROSITE" id="PS51194"/>
    </source>
</evidence>
<evidence type="ECO:0000259" key="1">
    <source>
        <dbReference type="PROSITE" id="PS51192"/>
    </source>
</evidence>
<dbReference type="Proteomes" id="UP000094638">
    <property type="component" value="Unassembled WGS sequence"/>
</dbReference>